<dbReference type="OrthoDB" id="166763at2759"/>
<keyword evidence="6" id="KW-1185">Reference proteome</keyword>
<dbReference type="EMBL" id="QXFT01000593">
    <property type="protein sequence ID" value="KAE9340032.1"/>
    <property type="molecule type" value="Genomic_DNA"/>
</dbReference>
<sequence length="114" mass="12516">MEKHQIVLARTGKRQVSPEKQAKIEREVASHLGQLKRDFDGGKLDENTVENIDETHFVIDFDNGKTLGFAGEKQVKYANVVSGGEGMTMDVRISGGASGYIYSPLMIVTNSNKS</sequence>
<name>A0A6A4FCR0_9STRA</name>
<dbReference type="EMBL" id="QXFV01000946">
    <property type="protein sequence ID" value="KAE9020205.1"/>
    <property type="molecule type" value="Genomic_DNA"/>
</dbReference>
<reference evidence="4 6" key="1">
    <citation type="submission" date="2018-08" db="EMBL/GenBank/DDBJ databases">
        <title>Genomic investigation of the strawberry pathogen Phytophthora fragariae indicates pathogenicity is determined by transcriptional variation in three key races.</title>
        <authorList>
            <person name="Adams T.M."/>
            <person name="Armitage A.D."/>
            <person name="Sobczyk M.K."/>
            <person name="Bates H.J."/>
            <person name="Dunwell J.M."/>
            <person name="Nellist C.F."/>
            <person name="Harrison R.J."/>
        </authorList>
    </citation>
    <scope>NUCLEOTIDE SEQUENCE [LARGE SCALE GENOMIC DNA]</scope>
    <source>
        <strain evidence="2 5">SCRP249</strain>
        <strain evidence="3 7">SCRP324</strain>
        <strain evidence="4 6">SCRP333</strain>
    </source>
</reference>
<organism evidence="4 6">
    <name type="scientific">Phytophthora rubi</name>
    <dbReference type="NCBI Taxonomy" id="129364"/>
    <lineage>
        <taxon>Eukaryota</taxon>
        <taxon>Sar</taxon>
        <taxon>Stramenopiles</taxon>
        <taxon>Oomycota</taxon>
        <taxon>Peronosporomycetes</taxon>
        <taxon>Peronosporales</taxon>
        <taxon>Peronosporaceae</taxon>
        <taxon>Phytophthora</taxon>
    </lineage>
</organism>
<dbReference type="Proteomes" id="UP000429607">
    <property type="component" value="Unassembled WGS sequence"/>
</dbReference>
<evidence type="ECO:0000313" key="5">
    <source>
        <dbReference type="Proteomes" id="UP000429607"/>
    </source>
</evidence>
<dbReference type="EMBL" id="QXFU01000678">
    <property type="protein sequence ID" value="KAE9024782.1"/>
    <property type="molecule type" value="Genomic_DNA"/>
</dbReference>
<feature type="region of interest" description="Disordered" evidence="1">
    <location>
        <begin position="1"/>
        <end position="21"/>
    </location>
</feature>
<gene>
    <name evidence="2" type="ORF">PR001_g13662</name>
    <name evidence="3" type="ORF">PR002_g11372</name>
    <name evidence="4" type="ORF">PR003_g10714</name>
</gene>
<evidence type="ECO:0000313" key="4">
    <source>
        <dbReference type="EMBL" id="KAE9340032.1"/>
    </source>
</evidence>
<dbReference type="Proteomes" id="UP000434957">
    <property type="component" value="Unassembled WGS sequence"/>
</dbReference>
<accession>A0A6A4FCR0</accession>
<proteinExistence type="predicted"/>
<dbReference type="AlphaFoldDB" id="A0A6A4FCR0"/>
<evidence type="ECO:0000256" key="1">
    <source>
        <dbReference type="SAM" id="MobiDB-lite"/>
    </source>
</evidence>
<comment type="caution">
    <text evidence="4">The sequence shown here is derived from an EMBL/GenBank/DDBJ whole genome shotgun (WGS) entry which is preliminary data.</text>
</comment>
<evidence type="ECO:0000313" key="7">
    <source>
        <dbReference type="Proteomes" id="UP000435112"/>
    </source>
</evidence>
<evidence type="ECO:0000313" key="6">
    <source>
        <dbReference type="Proteomes" id="UP000434957"/>
    </source>
</evidence>
<evidence type="ECO:0000313" key="2">
    <source>
        <dbReference type="EMBL" id="KAE9020205.1"/>
    </source>
</evidence>
<evidence type="ECO:0000313" key="3">
    <source>
        <dbReference type="EMBL" id="KAE9024782.1"/>
    </source>
</evidence>
<protein>
    <submittedName>
        <fullName evidence="4">Uncharacterized protein</fullName>
    </submittedName>
</protein>
<dbReference type="Proteomes" id="UP000435112">
    <property type="component" value="Unassembled WGS sequence"/>
</dbReference>